<dbReference type="PROSITE" id="PS51219">
    <property type="entry name" value="DPCK"/>
    <property type="match status" value="1"/>
</dbReference>
<keyword evidence="4 6" id="KW-0547">Nucleotide-binding</keyword>
<dbReference type="EC" id="2.7.1.24" evidence="6 7"/>
<dbReference type="CDD" id="cd02022">
    <property type="entry name" value="DPCK"/>
    <property type="match status" value="1"/>
</dbReference>
<dbReference type="PANTHER" id="PTHR10695">
    <property type="entry name" value="DEPHOSPHO-COA KINASE-RELATED"/>
    <property type="match status" value="1"/>
</dbReference>
<evidence type="ECO:0000256" key="6">
    <source>
        <dbReference type="HAMAP-Rule" id="MF_00376"/>
    </source>
</evidence>
<comment type="similarity">
    <text evidence="6">Belongs to the CoaE family.</text>
</comment>
<dbReference type="EMBL" id="JAGIOO010000001">
    <property type="protein sequence ID" value="MBP2477928.1"/>
    <property type="molecule type" value="Genomic_DNA"/>
</dbReference>
<sequence>MGSGKSTVAAHLAEHGAVVIDSDKIAREVVEPGTSGLAEIVEAFGEGVLAPDGSLDRAALASIVFSDEAKRLRLNAITHPRVRERSAAIMAGVPADGLVVHDIPLLVENGLAPGFHLVLIADAPVEERIRRLVTHRGIGEADARARIARQATDEQRRAAADVLLDNSGSPEQLRAVLDALWTDRLVPFEANVRLRRRADRPAPALTAYNPDWPARAERVLNRIRLVAGEKCVRADHIGSTAVPGLAAKDVLDLQLTVRSLADADALADQLGEAGFPVCPGITADNPKPEDPDQDRWLKRYHANADPGAPVNLHVRVDGLPNQRFALLFRDWLRAEPEPVAEYLELKQRVVAATVGIDSYADAKEPWMDKAYTRANDWAARTGWRPNA</sequence>
<comment type="pathway">
    <text evidence="6">Cofactor biosynthesis; coenzyme A biosynthesis; CoA from (R)-pantothenate: step 5/5.</text>
</comment>
<comment type="subcellular location">
    <subcellularLocation>
        <location evidence="6">Cytoplasm</location>
    </subcellularLocation>
</comment>
<comment type="function">
    <text evidence="6">Catalyzes the phosphorylation of the 3'-hydroxyl group of dephosphocoenzyme A to form coenzyme A.</text>
</comment>
<keyword evidence="9" id="KW-1185">Reference proteome</keyword>
<feature type="binding site" evidence="6">
    <location>
        <begin position="2"/>
        <end position="7"/>
    </location>
    <ligand>
        <name>ATP</name>
        <dbReference type="ChEBI" id="CHEBI:30616"/>
    </ligand>
</feature>
<keyword evidence="6 8" id="KW-0808">Transferase</keyword>
<dbReference type="Proteomes" id="UP001519363">
    <property type="component" value="Unassembled WGS sequence"/>
</dbReference>
<protein>
    <recommendedName>
        <fullName evidence="6 7">Dephospho-CoA kinase</fullName>
        <ecNumber evidence="6 7">2.7.1.24</ecNumber>
    </recommendedName>
    <alternativeName>
        <fullName evidence="6">Dephosphocoenzyme A kinase</fullName>
    </alternativeName>
</protein>
<comment type="similarity">
    <text evidence="1">In the N-terminal section; belongs to the CoaE family.</text>
</comment>
<reference evidence="8 9" key="1">
    <citation type="submission" date="2021-03" db="EMBL/GenBank/DDBJ databases">
        <title>Sequencing the genomes of 1000 actinobacteria strains.</title>
        <authorList>
            <person name="Klenk H.-P."/>
        </authorList>
    </citation>
    <scope>NUCLEOTIDE SEQUENCE [LARGE SCALE GENOMIC DNA]</scope>
    <source>
        <strain evidence="8 9">DSM 44580</strain>
    </source>
</reference>
<name>A0ABS5AMX3_9PSEU</name>
<evidence type="ECO:0000256" key="1">
    <source>
        <dbReference type="ARBA" id="ARBA00008826"/>
    </source>
</evidence>
<dbReference type="GO" id="GO:0004140">
    <property type="term" value="F:dephospho-CoA kinase activity"/>
    <property type="evidence" value="ECO:0007669"/>
    <property type="project" value="UniProtKB-EC"/>
</dbReference>
<dbReference type="PANTHER" id="PTHR10695:SF46">
    <property type="entry name" value="BIFUNCTIONAL COENZYME A SYNTHASE-RELATED"/>
    <property type="match status" value="1"/>
</dbReference>
<evidence type="ECO:0000256" key="3">
    <source>
        <dbReference type="ARBA" id="ARBA00022490"/>
    </source>
</evidence>
<dbReference type="SUPFAM" id="SSF52540">
    <property type="entry name" value="P-loop containing nucleoside triphosphate hydrolases"/>
    <property type="match status" value="1"/>
</dbReference>
<comment type="caution">
    <text evidence="8">The sequence shown here is derived from an EMBL/GenBank/DDBJ whole genome shotgun (WGS) entry which is preliminary data.</text>
</comment>
<proteinExistence type="inferred from homology"/>
<comment type="similarity">
    <text evidence="2">In the C-terminal section; belongs to the UPF0157 (GrpB) family.</text>
</comment>
<evidence type="ECO:0000256" key="2">
    <source>
        <dbReference type="ARBA" id="ARBA00011058"/>
    </source>
</evidence>
<dbReference type="Gene3D" id="3.30.460.10">
    <property type="entry name" value="Beta Polymerase, domain 2"/>
    <property type="match status" value="1"/>
</dbReference>
<dbReference type="InterPro" id="IPR043519">
    <property type="entry name" value="NT_sf"/>
</dbReference>
<gene>
    <name evidence="6" type="primary">coaE</name>
    <name evidence="8" type="ORF">JOF53_006800</name>
</gene>
<accession>A0ABS5AMX3</accession>
<comment type="catalytic activity">
    <reaction evidence="6">
        <text>3'-dephospho-CoA + ATP = ADP + CoA + H(+)</text>
        <dbReference type="Rhea" id="RHEA:18245"/>
        <dbReference type="ChEBI" id="CHEBI:15378"/>
        <dbReference type="ChEBI" id="CHEBI:30616"/>
        <dbReference type="ChEBI" id="CHEBI:57287"/>
        <dbReference type="ChEBI" id="CHEBI:57328"/>
        <dbReference type="ChEBI" id="CHEBI:456216"/>
        <dbReference type="EC" id="2.7.1.24"/>
    </reaction>
</comment>
<keyword evidence="6 8" id="KW-0418">Kinase</keyword>
<organism evidence="8 9">
    <name type="scientific">Crossiella equi</name>
    <dbReference type="NCBI Taxonomy" id="130796"/>
    <lineage>
        <taxon>Bacteria</taxon>
        <taxon>Bacillati</taxon>
        <taxon>Actinomycetota</taxon>
        <taxon>Actinomycetes</taxon>
        <taxon>Pseudonocardiales</taxon>
        <taxon>Pseudonocardiaceae</taxon>
        <taxon>Crossiella</taxon>
    </lineage>
</organism>
<dbReference type="NCBIfam" id="NF002879">
    <property type="entry name" value="PRK03333.1"/>
    <property type="match status" value="1"/>
</dbReference>
<keyword evidence="3 6" id="KW-0963">Cytoplasm</keyword>
<dbReference type="InterPro" id="IPR007344">
    <property type="entry name" value="GrpB/CoaE"/>
</dbReference>
<evidence type="ECO:0000256" key="5">
    <source>
        <dbReference type="ARBA" id="ARBA00022840"/>
    </source>
</evidence>
<evidence type="ECO:0000256" key="4">
    <source>
        <dbReference type="ARBA" id="ARBA00022741"/>
    </source>
</evidence>
<dbReference type="NCBIfam" id="TIGR00152">
    <property type="entry name" value="dephospho-CoA kinase"/>
    <property type="match status" value="1"/>
</dbReference>
<dbReference type="InterPro" id="IPR001977">
    <property type="entry name" value="Depp_CoAkinase"/>
</dbReference>
<dbReference type="HAMAP" id="MF_00376">
    <property type="entry name" value="Dephospho_CoA_kinase"/>
    <property type="match status" value="1"/>
</dbReference>
<dbReference type="Pfam" id="PF04229">
    <property type="entry name" value="GrpB"/>
    <property type="match status" value="1"/>
</dbReference>
<keyword evidence="5 6" id="KW-0067">ATP-binding</keyword>
<evidence type="ECO:0000313" key="8">
    <source>
        <dbReference type="EMBL" id="MBP2477928.1"/>
    </source>
</evidence>
<evidence type="ECO:0000256" key="7">
    <source>
        <dbReference type="NCBIfam" id="TIGR00152"/>
    </source>
</evidence>
<dbReference type="Pfam" id="PF01121">
    <property type="entry name" value="CoaE"/>
    <property type="match status" value="1"/>
</dbReference>
<dbReference type="InterPro" id="IPR027417">
    <property type="entry name" value="P-loop_NTPase"/>
</dbReference>
<dbReference type="SUPFAM" id="SSF81301">
    <property type="entry name" value="Nucleotidyltransferase"/>
    <property type="match status" value="1"/>
</dbReference>
<dbReference type="Gene3D" id="3.40.50.300">
    <property type="entry name" value="P-loop containing nucleotide triphosphate hydrolases"/>
    <property type="match status" value="1"/>
</dbReference>
<evidence type="ECO:0000313" key="9">
    <source>
        <dbReference type="Proteomes" id="UP001519363"/>
    </source>
</evidence>
<keyword evidence="6" id="KW-0173">Coenzyme A biosynthesis</keyword>